<evidence type="ECO:0000313" key="4">
    <source>
        <dbReference type="EMBL" id="CAB3248273.1"/>
    </source>
</evidence>
<dbReference type="GO" id="GO:0051726">
    <property type="term" value="P:regulation of cell cycle"/>
    <property type="evidence" value="ECO:0007669"/>
    <property type="project" value="TreeGrafter"/>
</dbReference>
<reference evidence="4" key="1">
    <citation type="submission" date="2020-04" db="EMBL/GenBank/DDBJ databases">
        <authorList>
            <person name="Neveu A P."/>
        </authorList>
    </citation>
    <scope>NUCLEOTIDE SEQUENCE</scope>
    <source>
        <tissue evidence="4">Whole embryo</tissue>
    </source>
</reference>
<sequence>MAEHKESSLSIKDRLKNFLSLHKNQAGTSPVEEEHIEEQTINNEFWLEVSRTKPIENRIDKLVAFEQYFETKQLDYGIVEKLWVKTKDILNPTVPLEHRSRYFKFLQHLISCQYRNIGLLKSVLFATLSSHKYSYGDDIVNVLNIIDALSDHGKQLEFLEDEISSYLVLWMDIVGHNKIYLSLLLNVVKFNSAHLDEATIEGIVHHLCVHCSASTLVLEMESLLKVLDAIICYNSLPQSRVHEVVVTLCQALNHKNLCDQSWKIMRNLLGTHLGHSCVQTMCQMLQDVQAIEDGMVLRSAVFFLGMGLWGSKCVSTLMHKPQSILPCFAYALKMQNPAIGFEVSLTCQRLVKKFGHELHPLAWEQVLVIVEAILDTAASHSRNEQFKALQKTAHELLTLIEKLYQIQAFDGSHEDLFRVIEKYFAGRQTESVLLLLSYKAQLMNPSKENWMLNLLYLIEKFFVPTIETDIRLKVLDIVSDVLMKNCEVYEKDLIDTILAPTFQGVHTETNATVQQHSIKLITDFLQRSKTSQCTALLQCFKPFMQVSLTAANLFSKEAWSATEMPITQVVKGLVQFFEDKFYTSQGKYCIEAYEMLIEFLNSYYHSQLPSINAAFLWEARNETLNVLFKLRANFMQQLKVLNSVYFNPLITCHETDLVDGESAQHFSTVYLPFELALNCLIQCFEKENYWPVLNAALTSICDLTENKTIMLSGKVLNIRTLAEVVSNLVSSNPRVNTLSGVEKGFKREELQSAALRALTALSSFHDHMDNARQRQIIRCLDSGFATKCAKQCITSITLCMVEMSSDALLRVLPSILLHLSQMSATVHLATSVLELLSTLSQLPSLYANFVEDQYMSVFAIALEHATPAKFSLYVVSMAHHIIGMWFVKCRLSFRPDFVQFITRKLQNVNRNSMEDAFQHGLIESCIDVMARYTFSNSMPVSSCSKAKRTLKGGQSCTWLVGNRLITITTEGKTVSPVKHTSLEGSHDIPTHRGTYERRLSVEAPAKLQTTNTVSQKSSRMRHKSGGAVLRSKTISFLDEEDAPAPPNVESNSSVCLTEKDLSRAEICVRRPSGNTSFIMTSEQFTLTQWPSEGSNLHTQAPFLKSSSVDYDLAAHNGDVSHADMKVLNGEVDDHPVEVVRHRSHTVSSSQDYTQRAASRALTRSKQRTKAHTTELFDGVKSASATSVKTAQTTESVLTPGFVFLQLYQSAILANPLHSPVLLPNTATIERAVQVLDMIPPYDTWSTGVVYVCPGQKMDARSILSNEHGSNRYQDFLGSLGQLVSLKETDSSRTYLGGLDQSEGEDGLFTYVWQENIMQMVFHVTTLMPNHGDDISCKQRHIGNDYVTIVYDDSEKAHYVPGCVVKGQFLSAEIIVNPLDHGFNAVRVEYHKPEMNDILQITEKRIVSDKRLGLLVKQMALHANMAAVACRYQNKSQESVSKPFARLKQIKRIRTRVEQEMASKDDNSSSSSPAKTASATKPLCSLHEFSNYV</sequence>
<dbReference type="GO" id="GO:0005634">
    <property type="term" value="C:nucleus"/>
    <property type="evidence" value="ECO:0007669"/>
    <property type="project" value="InterPro"/>
</dbReference>
<dbReference type="GO" id="GO:0033596">
    <property type="term" value="C:TSC1-TSC2 complex"/>
    <property type="evidence" value="ECO:0007669"/>
    <property type="project" value="InterPro"/>
</dbReference>
<feature type="compositionally biased region" description="Basic and acidic residues" evidence="2">
    <location>
        <begin position="1455"/>
        <end position="1466"/>
    </location>
</feature>
<dbReference type="GO" id="GO:0005096">
    <property type="term" value="F:GTPase activator activity"/>
    <property type="evidence" value="ECO:0007669"/>
    <property type="project" value="UniProtKB-KW"/>
</dbReference>
<dbReference type="SUPFAM" id="SSF48371">
    <property type="entry name" value="ARM repeat"/>
    <property type="match status" value="1"/>
</dbReference>
<dbReference type="GO" id="GO:0051056">
    <property type="term" value="P:regulation of small GTPase mediated signal transduction"/>
    <property type="evidence" value="ECO:0007669"/>
    <property type="project" value="InterPro"/>
</dbReference>
<dbReference type="GO" id="GO:0030178">
    <property type="term" value="P:negative regulation of Wnt signaling pathway"/>
    <property type="evidence" value="ECO:0007669"/>
    <property type="project" value="TreeGrafter"/>
</dbReference>
<organism evidence="4">
    <name type="scientific">Phallusia mammillata</name>
    <dbReference type="NCBI Taxonomy" id="59560"/>
    <lineage>
        <taxon>Eukaryota</taxon>
        <taxon>Metazoa</taxon>
        <taxon>Chordata</taxon>
        <taxon>Tunicata</taxon>
        <taxon>Ascidiacea</taxon>
        <taxon>Phlebobranchia</taxon>
        <taxon>Ascidiidae</taxon>
        <taxon>Phallusia</taxon>
    </lineage>
</organism>
<dbReference type="InterPro" id="IPR035974">
    <property type="entry name" value="Rap/Ran-GAP_sf"/>
</dbReference>
<evidence type="ECO:0000256" key="1">
    <source>
        <dbReference type="ARBA" id="ARBA00022468"/>
    </source>
</evidence>
<dbReference type="PANTHER" id="PTHR10063">
    <property type="entry name" value="TUBERIN"/>
    <property type="match status" value="1"/>
</dbReference>
<accession>A0A6F9DCQ5</accession>
<dbReference type="PRINTS" id="PR01431">
    <property type="entry name" value="TUBERIN"/>
</dbReference>
<dbReference type="InterPro" id="IPR024584">
    <property type="entry name" value="Tuberin_N"/>
</dbReference>
<keyword evidence="1" id="KW-0343">GTPase activation</keyword>
<dbReference type="FunFam" id="3.40.50.11210:FF:000001">
    <property type="entry name" value="Ral GTPase-activating protein subunit alpha-1 isoform 1"/>
    <property type="match status" value="1"/>
</dbReference>
<feature type="compositionally biased region" description="Low complexity" evidence="2">
    <location>
        <begin position="1467"/>
        <end position="1479"/>
    </location>
</feature>
<dbReference type="InterPro" id="IPR016024">
    <property type="entry name" value="ARM-type_fold"/>
</dbReference>
<feature type="domain" description="Rap-GAP" evidence="3">
    <location>
        <begin position="1232"/>
        <end position="1460"/>
    </location>
</feature>
<dbReference type="PANTHER" id="PTHR10063:SF0">
    <property type="entry name" value="TUBERIN"/>
    <property type="match status" value="1"/>
</dbReference>
<dbReference type="GO" id="GO:0046627">
    <property type="term" value="P:negative regulation of insulin receptor signaling pathway"/>
    <property type="evidence" value="ECO:0007669"/>
    <property type="project" value="TreeGrafter"/>
</dbReference>
<dbReference type="Pfam" id="PF02145">
    <property type="entry name" value="Rap_GAP"/>
    <property type="match status" value="1"/>
</dbReference>
<dbReference type="GO" id="GO:0051898">
    <property type="term" value="P:negative regulation of phosphatidylinositol 3-kinase/protein kinase B signal transduction"/>
    <property type="evidence" value="ECO:0007669"/>
    <property type="project" value="TreeGrafter"/>
</dbReference>
<dbReference type="GO" id="GO:0032007">
    <property type="term" value="P:negative regulation of TOR signaling"/>
    <property type="evidence" value="ECO:0007669"/>
    <property type="project" value="InterPro"/>
</dbReference>
<protein>
    <submittedName>
        <fullName evidence="4">Tuberin-like</fullName>
    </submittedName>
</protein>
<dbReference type="InterPro" id="IPR000331">
    <property type="entry name" value="Rap/Ran_GAP_dom"/>
</dbReference>
<gene>
    <name evidence="4" type="primary">Garnl1</name>
</gene>
<dbReference type="InterPro" id="IPR018515">
    <property type="entry name" value="Tuberin-type_domain"/>
</dbReference>
<dbReference type="SUPFAM" id="SSF111347">
    <property type="entry name" value="Rap/Ran-GAP"/>
    <property type="match status" value="1"/>
</dbReference>
<name>A0A6F9DCQ5_9ASCI</name>
<feature type="region of interest" description="Disordered" evidence="2">
    <location>
        <begin position="1455"/>
        <end position="1479"/>
    </location>
</feature>
<evidence type="ECO:0000256" key="2">
    <source>
        <dbReference type="SAM" id="MobiDB-lite"/>
    </source>
</evidence>
<dbReference type="InterPro" id="IPR027107">
    <property type="entry name" value="Tuberin/Ral-act_asu"/>
</dbReference>
<dbReference type="EMBL" id="LR785372">
    <property type="protein sequence ID" value="CAB3248273.1"/>
    <property type="molecule type" value="mRNA"/>
</dbReference>
<dbReference type="PROSITE" id="PS50085">
    <property type="entry name" value="RAPGAP"/>
    <property type="match status" value="1"/>
</dbReference>
<dbReference type="Pfam" id="PF03542">
    <property type="entry name" value="Tuberin"/>
    <property type="match status" value="1"/>
</dbReference>
<proteinExistence type="evidence at transcript level"/>
<dbReference type="Pfam" id="PF11864">
    <property type="entry name" value="DUF3384"/>
    <property type="match status" value="1"/>
</dbReference>
<dbReference type="InterPro" id="IPR003913">
    <property type="entry name" value="Tuberin"/>
</dbReference>
<dbReference type="Gene3D" id="3.40.50.11210">
    <property type="entry name" value="Rap/Ran-GAP"/>
    <property type="match status" value="1"/>
</dbReference>
<evidence type="ECO:0000259" key="3">
    <source>
        <dbReference type="PROSITE" id="PS50085"/>
    </source>
</evidence>
<feature type="region of interest" description="Disordered" evidence="2">
    <location>
        <begin position="1142"/>
        <end position="1172"/>
    </location>
</feature>